<proteinExistence type="predicted"/>
<accession>A0ABT1I625</accession>
<reference evidence="2 3" key="1">
    <citation type="submission" date="2022-06" db="EMBL/GenBank/DDBJ databases">
        <title>Genomic Encyclopedia of Archaeal and Bacterial Type Strains, Phase II (KMG-II): from individual species to whole genera.</title>
        <authorList>
            <person name="Goeker M."/>
        </authorList>
    </citation>
    <scope>NUCLEOTIDE SEQUENCE [LARGE SCALE GENOMIC DNA]</scope>
    <source>
        <strain evidence="2 3">DSM 44255</strain>
    </source>
</reference>
<sequence>MPARPSVRSSPKPVNPARGHPDPAVPTRLPSGPPQPHLTSPGRSDPAVPTRPPSGPPQPTCSAPEHSERPVPSQPALVGPANPAPGQSDPAVPTRLPSGPPQPTFPAPGQSDSLVPNARWGGLVLRGGTTPVAFPRGRACFWAPALRFCVGCCRGPAQNKFAPSSLSHCRVSRRCCRQATRRFPEPKAEARIPCPAPPTPVYAKINLTESPQIHSLPRTTDKPGAASKTLWTTAGVVDNQPPQHLPQDQLNQDPPIHSLPRRTDRMGAKSGDLWTTEDVVDKSRSPAAHPQDQLK</sequence>
<keyword evidence="3" id="KW-1185">Reference proteome</keyword>
<feature type="region of interest" description="Disordered" evidence="1">
    <location>
        <begin position="1"/>
        <end position="114"/>
    </location>
</feature>
<organism evidence="2 3">
    <name type="scientific">Actinokineospora diospyrosa</name>
    <dbReference type="NCBI Taxonomy" id="103728"/>
    <lineage>
        <taxon>Bacteria</taxon>
        <taxon>Bacillati</taxon>
        <taxon>Actinomycetota</taxon>
        <taxon>Actinomycetes</taxon>
        <taxon>Pseudonocardiales</taxon>
        <taxon>Pseudonocardiaceae</taxon>
        <taxon>Actinokineospora</taxon>
    </lineage>
</organism>
<gene>
    <name evidence="2" type="ORF">LV75_000563</name>
</gene>
<dbReference type="EMBL" id="JAMTCO010000002">
    <property type="protein sequence ID" value="MCP2268077.1"/>
    <property type="molecule type" value="Genomic_DNA"/>
</dbReference>
<evidence type="ECO:0000313" key="3">
    <source>
        <dbReference type="Proteomes" id="UP001205185"/>
    </source>
</evidence>
<evidence type="ECO:0000256" key="1">
    <source>
        <dbReference type="SAM" id="MobiDB-lite"/>
    </source>
</evidence>
<feature type="region of interest" description="Disordered" evidence="1">
    <location>
        <begin position="236"/>
        <end position="295"/>
    </location>
</feature>
<protein>
    <submittedName>
        <fullName evidence="2">Uncharacterized protein</fullName>
    </submittedName>
</protein>
<dbReference type="Proteomes" id="UP001205185">
    <property type="component" value="Unassembled WGS sequence"/>
</dbReference>
<comment type="caution">
    <text evidence="2">The sequence shown here is derived from an EMBL/GenBank/DDBJ whole genome shotgun (WGS) entry which is preliminary data.</text>
</comment>
<evidence type="ECO:0000313" key="2">
    <source>
        <dbReference type="EMBL" id="MCP2268077.1"/>
    </source>
</evidence>
<feature type="compositionally biased region" description="Polar residues" evidence="1">
    <location>
        <begin position="240"/>
        <end position="252"/>
    </location>
</feature>
<name>A0ABT1I625_9PSEU</name>
<dbReference type="PRINTS" id="PR01217">
    <property type="entry name" value="PRICHEXTENSN"/>
</dbReference>
<feature type="compositionally biased region" description="Pro residues" evidence="1">
    <location>
        <begin position="49"/>
        <end position="59"/>
    </location>
</feature>